<evidence type="ECO:0000313" key="5">
    <source>
        <dbReference type="Proteomes" id="UP000004605"/>
    </source>
</evidence>
<keyword evidence="5" id="KW-1185">Reference proteome</keyword>
<organism evidence="4 5">
    <name type="scientific">Vibrio ichthyoenteri ATCC 700023</name>
    <dbReference type="NCBI Taxonomy" id="870968"/>
    <lineage>
        <taxon>Bacteria</taxon>
        <taxon>Pseudomonadati</taxon>
        <taxon>Pseudomonadota</taxon>
        <taxon>Gammaproteobacteria</taxon>
        <taxon>Vibrionales</taxon>
        <taxon>Vibrionaceae</taxon>
        <taxon>Vibrio</taxon>
    </lineage>
</organism>
<evidence type="ECO:0000259" key="3">
    <source>
        <dbReference type="Pfam" id="PF03358"/>
    </source>
</evidence>
<dbReference type="Proteomes" id="UP000004605">
    <property type="component" value="Unassembled WGS sequence"/>
</dbReference>
<protein>
    <recommendedName>
        <fullName evidence="3">NADPH-dependent FMN reductase-like domain-containing protein</fullName>
    </recommendedName>
</protein>
<evidence type="ECO:0000256" key="2">
    <source>
        <dbReference type="ARBA" id="ARBA00022643"/>
    </source>
</evidence>
<keyword evidence="2" id="KW-0285">Flavoprotein</keyword>
<dbReference type="RefSeq" id="WP_006710702.1">
    <property type="nucleotide sequence ID" value="NZ_AFWF01000026.1"/>
</dbReference>
<keyword evidence="2" id="KW-0288">FMN</keyword>
<proteinExistence type="predicted"/>
<dbReference type="PANTHER" id="PTHR30543:SF21">
    <property type="entry name" value="NAD(P)H-DEPENDENT FMN REDUCTASE LOT6"/>
    <property type="match status" value="1"/>
</dbReference>
<dbReference type="InterPro" id="IPR005025">
    <property type="entry name" value="FMN_Rdtase-like_dom"/>
</dbReference>
<evidence type="ECO:0000256" key="1">
    <source>
        <dbReference type="ARBA" id="ARBA00001917"/>
    </source>
</evidence>
<reference evidence="4 5" key="1">
    <citation type="journal article" date="2012" name="Int. J. Syst. Evol. Microbiol.">
        <title>Vibrio caribbeanicus sp. nov., isolated from the marine sponge Scleritoderma cyanea.</title>
        <authorList>
            <person name="Hoffmann M."/>
            <person name="Monday S.R."/>
            <person name="Allard M.W."/>
            <person name="Strain E.A."/>
            <person name="Whittaker P."/>
            <person name="Naum M."/>
            <person name="McCarthy P.J."/>
            <person name="Lopez J.V."/>
            <person name="Fischer M."/>
            <person name="Brown E.W."/>
        </authorList>
    </citation>
    <scope>NUCLEOTIDE SEQUENCE [LARGE SCALE GENOMIC DNA]</scope>
    <source>
        <strain evidence="4 5">ATCC 700023</strain>
    </source>
</reference>
<dbReference type="Gene3D" id="3.40.50.360">
    <property type="match status" value="1"/>
</dbReference>
<dbReference type="EMBL" id="AFWF01000026">
    <property type="protein sequence ID" value="EGU47221.1"/>
    <property type="molecule type" value="Genomic_DNA"/>
</dbReference>
<comment type="caution">
    <text evidence="4">The sequence shown here is derived from an EMBL/GenBank/DDBJ whole genome shotgun (WGS) entry which is preliminary data.</text>
</comment>
<gene>
    <name evidence="4" type="ORF">VII00023_13387</name>
</gene>
<evidence type="ECO:0000313" key="4">
    <source>
        <dbReference type="EMBL" id="EGU47221.1"/>
    </source>
</evidence>
<feature type="domain" description="NADPH-dependent FMN reductase-like" evidence="3">
    <location>
        <begin position="1"/>
        <end position="144"/>
    </location>
</feature>
<dbReference type="InterPro" id="IPR050712">
    <property type="entry name" value="NAD(P)H-dep_reductase"/>
</dbReference>
<dbReference type="InterPro" id="IPR029039">
    <property type="entry name" value="Flavoprotein-like_sf"/>
</dbReference>
<sequence>MNILAFGASSSSTSINKTLAHYAGQLLASRLDDAQLTLLDLNQFNLPLFSEDIEKEIGQAPEAQAFLQYISNADVVVISFAEHNGSYTAAYKNLFDWASRINPQVFQNKPAIYLSTSPGPGGAQNVLAQATASAAYFGAEVKGSLSIPSFYDCFDLASGQFSQDEWAQKVEKLVVELC</sequence>
<dbReference type="Pfam" id="PF03358">
    <property type="entry name" value="FMN_red"/>
    <property type="match status" value="1"/>
</dbReference>
<accession>F9RXV7</accession>
<name>F9RXV7_9VIBR</name>
<dbReference type="SUPFAM" id="SSF52218">
    <property type="entry name" value="Flavoproteins"/>
    <property type="match status" value="1"/>
</dbReference>
<dbReference type="GO" id="GO:0010181">
    <property type="term" value="F:FMN binding"/>
    <property type="evidence" value="ECO:0007669"/>
    <property type="project" value="TreeGrafter"/>
</dbReference>
<comment type="cofactor">
    <cofactor evidence="1">
        <name>FMN</name>
        <dbReference type="ChEBI" id="CHEBI:58210"/>
    </cofactor>
</comment>
<dbReference type="AlphaFoldDB" id="F9RXV7"/>
<dbReference type="PANTHER" id="PTHR30543">
    <property type="entry name" value="CHROMATE REDUCTASE"/>
    <property type="match status" value="1"/>
</dbReference>
<dbReference type="GO" id="GO:0016491">
    <property type="term" value="F:oxidoreductase activity"/>
    <property type="evidence" value="ECO:0007669"/>
    <property type="project" value="InterPro"/>
</dbReference>
<dbReference type="OrthoDB" id="5767802at2"/>
<dbReference type="GO" id="GO:0005829">
    <property type="term" value="C:cytosol"/>
    <property type="evidence" value="ECO:0007669"/>
    <property type="project" value="TreeGrafter"/>
</dbReference>